<accession>A0ABW5XQ94</accession>
<dbReference type="EMBL" id="JBHUON010000005">
    <property type="protein sequence ID" value="MFD2864347.1"/>
    <property type="molecule type" value="Genomic_DNA"/>
</dbReference>
<comment type="caution">
    <text evidence="1">The sequence shown here is derived from an EMBL/GenBank/DDBJ whole genome shotgun (WGS) entry which is preliminary data.</text>
</comment>
<protein>
    <submittedName>
        <fullName evidence="1">Uncharacterized protein</fullName>
    </submittedName>
</protein>
<sequence length="163" mass="18512">MQSHLFTFMLILGSAQSGTDTAAKQSPVRTLTYEQYQSFLKGEAGADLARVAELNHYPMPDKVLKYKAELDLSPIQVKKITEANDYLRRRRLQIGGSVIDTEKKLDSLFKHNKVQDGNVIFYTNRYGLYQGELKNAMLQACLSTQKLLSAQQIARLEALQKRK</sequence>
<dbReference type="RefSeq" id="WP_377124782.1">
    <property type="nucleotide sequence ID" value="NZ_JBHUON010000005.1"/>
</dbReference>
<organism evidence="1 2">
    <name type="scientific">Mucilaginibacter antarcticus</name>
    <dbReference type="NCBI Taxonomy" id="1855725"/>
    <lineage>
        <taxon>Bacteria</taxon>
        <taxon>Pseudomonadati</taxon>
        <taxon>Bacteroidota</taxon>
        <taxon>Sphingobacteriia</taxon>
        <taxon>Sphingobacteriales</taxon>
        <taxon>Sphingobacteriaceae</taxon>
        <taxon>Mucilaginibacter</taxon>
    </lineage>
</organism>
<dbReference type="Proteomes" id="UP001597601">
    <property type="component" value="Unassembled WGS sequence"/>
</dbReference>
<evidence type="ECO:0000313" key="2">
    <source>
        <dbReference type="Proteomes" id="UP001597601"/>
    </source>
</evidence>
<evidence type="ECO:0000313" key="1">
    <source>
        <dbReference type="EMBL" id="MFD2864347.1"/>
    </source>
</evidence>
<proteinExistence type="predicted"/>
<gene>
    <name evidence="1" type="ORF">ACFSYC_06565</name>
</gene>
<keyword evidence="2" id="KW-1185">Reference proteome</keyword>
<reference evidence="2" key="1">
    <citation type="journal article" date="2019" name="Int. J. Syst. Evol. Microbiol.">
        <title>The Global Catalogue of Microorganisms (GCM) 10K type strain sequencing project: providing services to taxonomists for standard genome sequencing and annotation.</title>
        <authorList>
            <consortium name="The Broad Institute Genomics Platform"/>
            <consortium name="The Broad Institute Genome Sequencing Center for Infectious Disease"/>
            <person name="Wu L."/>
            <person name="Ma J."/>
        </authorList>
    </citation>
    <scope>NUCLEOTIDE SEQUENCE [LARGE SCALE GENOMIC DNA]</scope>
    <source>
        <strain evidence="2">KCTC 52232</strain>
    </source>
</reference>
<dbReference type="Gene3D" id="1.20.120.1490">
    <property type="match status" value="1"/>
</dbReference>
<name>A0ABW5XQ94_9SPHI</name>